<name>A0ABN6XUA1_9MICO</name>
<evidence type="ECO:0000313" key="2">
    <source>
        <dbReference type="EMBL" id="BDZ48523.1"/>
    </source>
</evidence>
<protein>
    <recommendedName>
        <fullName evidence="1">EthD domain-containing protein</fullName>
    </recommendedName>
</protein>
<proteinExistence type="predicted"/>
<sequence>MYRMTILYGAPADPVAFRRYYEETHIPIARKMKGLTGWNLSWIDPAPSNDDGAASRYILVAELYAESAEAMKSIMASPEGVRANQDLENFVTGSVEFLTGDELEVTLV</sequence>
<dbReference type="Proteomes" id="UP001321486">
    <property type="component" value="Chromosome"/>
</dbReference>
<dbReference type="InterPro" id="IPR009799">
    <property type="entry name" value="EthD_dom"/>
</dbReference>
<dbReference type="NCBIfam" id="TIGR02118">
    <property type="entry name" value="EthD family reductase"/>
    <property type="match status" value="1"/>
</dbReference>
<organism evidence="2 3">
    <name type="scientific">Frondihabitans sucicola</name>
    <dbReference type="NCBI Taxonomy" id="1268041"/>
    <lineage>
        <taxon>Bacteria</taxon>
        <taxon>Bacillati</taxon>
        <taxon>Actinomycetota</taxon>
        <taxon>Actinomycetes</taxon>
        <taxon>Micrococcales</taxon>
        <taxon>Microbacteriaceae</taxon>
        <taxon>Frondihabitans</taxon>
    </lineage>
</organism>
<dbReference type="InterPro" id="IPR011008">
    <property type="entry name" value="Dimeric_a/b-barrel"/>
</dbReference>
<reference evidence="3" key="1">
    <citation type="journal article" date="2019" name="Int. J. Syst. Evol. Microbiol.">
        <title>The Global Catalogue of Microorganisms (GCM) 10K type strain sequencing project: providing services to taxonomists for standard genome sequencing and annotation.</title>
        <authorList>
            <consortium name="The Broad Institute Genomics Platform"/>
            <consortium name="The Broad Institute Genome Sequencing Center for Infectious Disease"/>
            <person name="Wu L."/>
            <person name="Ma J."/>
        </authorList>
    </citation>
    <scope>NUCLEOTIDE SEQUENCE [LARGE SCALE GENOMIC DNA]</scope>
    <source>
        <strain evidence="3">NBRC 108728</strain>
    </source>
</reference>
<keyword evidence="3" id="KW-1185">Reference proteome</keyword>
<evidence type="ECO:0000259" key="1">
    <source>
        <dbReference type="Pfam" id="PF07110"/>
    </source>
</evidence>
<accession>A0ABN6XUA1</accession>
<dbReference type="Pfam" id="PF07110">
    <property type="entry name" value="EthD"/>
    <property type="match status" value="1"/>
</dbReference>
<dbReference type="SUPFAM" id="SSF54909">
    <property type="entry name" value="Dimeric alpha+beta barrel"/>
    <property type="match status" value="1"/>
</dbReference>
<dbReference type="Gene3D" id="3.30.70.100">
    <property type="match status" value="1"/>
</dbReference>
<dbReference type="EMBL" id="AP027732">
    <property type="protein sequence ID" value="BDZ48523.1"/>
    <property type="molecule type" value="Genomic_DNA"/>
</dbReference>
<gene>
    <name evidence="2" type="ORF">GCM10025867_07640</name>
</gene>
<feature type="domain" description="EthD" evidence="1">
    <location>
        <begin position="12"/>
        <end position="93"/>
    </location>
</feature>
<evidence type="ECO:0000313" key="3">
    <source>
        <dbReference type="Proteomes" id="UP001321486"/>
    </source>
</evidence>